<evidence type="ECO:0000256" key="4">
    <source>
        <dbReference type="ARBA" id="ARBA00022692"/>
    </source>
</evidence>
<dbReference type="PROSITE" id="PS50111">
    <property type="entry name" value="CHEMOTAXIS_TRANSDUC_2"/>
    <property type="match status" value="1"/>
</dbReference>
<evidence type="ECO:0000256" key="8">
    <source>
        <dbReference type="ARBA" id="ARBA00029447"/>
    </source>
</evidence>
<evidence type="ECO:0000256" key="5">
    <source>
        <dbReference type="ARBA" id="ARBA00022989"/>
    </source>
</evidence>
<keyword evidence="4 10" id="KW-0812">Transmembrane</keyword>
<comment type="similarity">
    <text evidence="8">Belongs to the methyl-accepting chemotaxis (MCP) protein family.</text>
</comment>
<evidence type="ECO:0000259" key="12">
    <source>
        <dbReference type="PROSITE" id="PS50885"/>
    </source>
</evidence>
<evidence type="ECO:0000313" key="13">
    <source>
        <dbReference type="EMBL" id="QHX42977.1"/>
    </source>
</evidence>
<dbReference type="GO" id="GO:0006935">
    <property type="term" value="P:chemotaxis"/>
    <property type="evidence" value="ECO:0007669"/>
    <property type="project" value="UniProtKB-KW"/>
</dbReference>
<keyword evidence="6 10" id="KW-0472">Membrane</keyword>
<dbReference type="PROSITE" id="PS50885">
    <property type="entry name" value="HAMP"/>
    <property type="match status" value="1"/>
</dbReference>
<dbReference type="GO" id="GO:0007165">
    <property type="term" value="P:signal transduction"/>
    <property type="evidence" value="ECO:0007669"/>
    <property type="project" value="UniProtKB-KW"/>
</dbReference>
<gene>
    <name evidence="13" type="ORF">GWP43_05420</name>
</gene>
<dbReference type="Gene3D" id="1.10.287.950">
    <property type="entry name" value="Methyl-accepting chemotaxis protein"/>
    <property type="match status" value="1"/>
</dbReference>
<feature type="domain" description="HAMP" evidence="12">
    <location>
        <begin position="321"/>
        <end position="375"/>
    </location>
</feature>
<comment type="subcellular location">
    <subcellularLocation>
        <location evidence="1">Cell membrane</location>
        <topology evidence="1">Multi-pass membrane protein</topology>
    </subcellularLocation>
</comment>
<dbReference type="Pfam" id="PF00672">
    <property type="entry name" value="HAMP"/>
    <property type="match status" value="1"/>
</dbReference>
<sequence length="710" mass="76996">MMIHTVSHKQKETSFFSIRNKMITSFAVFAVSILTIVYIVAIYFASVSLLNNTEYFLKELVKSSSKVLDERSQALFGKLEAFSNLPFIQDDTVSYQEKIELFKNEIQMQKQRGWLSFGISGLDGMLYRTDNTVEKVASADWFQSARKGKYIITEPSQSATDRRYIFIVAIPMRDLQGKITGVINATILGDALSNLISDIIVGETGTAYLVSSSGTVLGNRRPEILYKSIYNEIIGSDTSAFAKFLKQALASHKSLVNVSEIKGVEYISAVASMRYADWTLLLTAPISEFMAENVTNLIKTFIIIALCQLIIAIALGVLIARNITRPINHVIAALKNIAQGEGDLTIELPASGKDETSVLSSYFNQTILKLKNSIQKVGADSREMESVGSDLESNMMSVSEVVSNITAGIEDLKKRFVEQEESVSGTAAAIEHIIKTLRGLDESIGQQAAMITESSTSFDKMSHSINTVGENVVETREAIRNLSAATNDGRETLVKANEVSQRISDASGDLIEAGAVIENIASQTNLLAMNAAIEAAHAGEAGKGFAVVASEIRKLAEESSAQGKKISITLKNLSAEIKALADSASGAVEKFNIISGYSKGLSGSIEGVVQAMDEQEENGKIIWGIINDVTGVTNEVKSGSGDMLADGEKVVSATKRLDDLTRILRENIENIASQTELINEAAQESLEIAVKNKQSIDGLVLEVGKFKTEK</sequence>
<dbReference type="GO" id="GO:0005886">
    <property type="term" value="C:plasma membrane"/>
    <property type="evidence" value="ECO:0007669"/>
    <property type="project" value="UniProtKB-SubCell"/>
</dbReference>
<dbReference type="CDD" id="cd12912">
    <property type="entry name" value="PDC2_MCP_like"/>
    <property type="match status" value="1"/>
</dbReference>
<keyword evidence="2" id="KW-1003">Cell membrane</keyword>
<protein>
    <submittedName>
        <fullName evidence="13">HAMP domain-containing protein</fullName>
    </submittedName>
</protein>
<feature type="transmembrane region" description="Helical" evidence="10">
    <location>
        <begin position="21"/>
        <end position="45"/>
    </location>
</feature>
<evidence type="ECO:0000256" key="3">
    <source>
        <dbReference type="ARBA" id="ARBA00022500"/>
    </source>
</evidence>
<dbReference type="Proteomes" id="UP000464374">
    <property type="component" value="Chromosome"/>
</dbReference>
<evidence type="ECO:0000256" key="1">
    <source>
        <dbReference type="ARBA" id="ARBA00004651"/>
    </source>
</evidence>
<dbReference type="InterPro" id="IPR033479">
    <property type="entry name" value="dCache_1"/>
</dbReference>
<dbReference type="SMART" id="SM00304">
    <property type="entry name" value="HAMP"/>
    <property type="match status" value="1"/>
</dbReference>
<keyword evidence="3" id="KW-0145">Chemotaxis</keyword>
<accession>A0A6P1XZS2</accession>
<evidence type="ECO:0000256" key="6">
    <source>
        <dbReference type="ARBA" id="ARBA00023136"/>
    </source>
</evidence>
<name>A0A6P1XZS2_9SPIR</name>
<evidence type="ECO:0000256" key="10">
    <source>
        <dbReference type="SAM" id="Phobius"/>
    </source>
</evidence>
<dbReference type="KEGG" id="trz:GWP43_05420"/>
<reference evidence="13 14" key="1">
    <citation type="submission" date="2020-01" db="EMBL/GenBank/DDBJ databases">
        <title>Complete genome sequence of a human oral phylogroup 1 Treponema sp. strain ATCC 700766, originally isolated from periodontitis dental plaque.</title>
        <authorList>
            <person name="Chan Y."/>
            <person name="Huo Y.-B."/>
            <person name="Yu X.-L."/>
            <person name="Zeng H."/>
            <person name="Leung W.-K."/>
            <person name="Watt R.M."/>
        </authorList>
    </citation>
    <scope>NUCLEOTIDE SEQUENCE [LARGE SCALE GENOMIC DNA]</scope>
    <source>
        <strain evidence="13 14">OMZ 804</strain>
    </source>
</reference>
<dbReference type="SUPFAM" id="SSF58104">
    <property type="entry name" value="Methyl-accepting chemotaxis protein (MCP) signaling domain"/>
    <property type="match status" value="1"/>
</dbReference>
<keyword evidence="5 10" id="KW-1133">Transmembrane helix</keyword>
<dbReference type="PANTHER" id="PTHR32089:SF112">
    <property type="entry name" value="LYSOZYME-LIKE PROTEIN-RELATED"/>
    <property type="match status" value="1"/>
</dbReference>
<dbReference type="RefSeq" id="WP_162663301.1">
    <property type="nucleotide sequence ID" value="NZ_CP048020.1"/>
</dbReference>
<evidence type="ECO:0000256" key="9">
    <source>
        <dbReference type="PROSITE-ProRule" id="PRU00284"/>
    </source>
</evidence>
<dbReference type="CDD" id="cd06225">
    <property type="entry name" value="HAMP"/>
    <property type="match status" value="1"/>
</dbReference>
<dbReference type="InterPro" id="IPR004089">
    <property type="entry name" value="MCPsignal_dom"/>
</dbReference>
<evidence type="ECO:0000256" key="7">
    <source>
        <dbReference type="ARBA" id="ARBA00023224"/>
    </source>
</evidence>
<dbReference type="PANTHER" id="PTHR32089">
    <property type="entry name" value="METHYL-ACCEPTING CHEMOTAXIS PROTEIN MCPB"/>
    <property type="match status" value="1"/>
</dbReference>
<feature type="domain" description="Methyl-accepting transducer" evidence="11">
    <location>
        <begin position="422"/>
        <end position="651"/>
    </location>
</feature>
<dbReference type="EMBL" id="CP048020">
    <property type="protein sequence ID" value="QHX42977.1"/>
    <property type="molecule type" value="Genomic_DNA"/>
</dbReference>
<dbReference type="SMART" id="SM00283">
    <property type="entry name" value="MA"/>
    <property type="match status" value="1"/>
</dbReference>
<proteinExistence type="inferred from homology"/>
<dbReference type="AlphaFoldDB" id="A0A6P1XZS2"/>
<dbReference type="InterPro" id="IPR003660">
    <property type="entry name" value="HAMP_dom"/>
</dbReference>
<keyword evidence="7 9" id="KW-0807">Transducer</keyword>
<dbReference type="Gene3D" id="3.30.450.20">
    <property type="entry name" value="PAS domain"/>
    <property type="match status" value="1"/>
</dbReference>
<dbReference type="Pfam" id="PF02743">
    <property type="entry name" value="dCache_1"/>
    <property type="match status" value="1"/>
</dbReference>
<organism evidence="13 14">
    <name type="scientific">Treponema vincentii</name>
    <dbReference type="NCBI Taxonomy" id="69710"/>
    <lineage>
        <taxon>Bacteria</taxon>
        <taxon>Pseudomonadati</taxon>
        <taxon>Spirochaetota</taxon>
        <taxon>Spirochaetia</taxon>
        <taxon>Spirochaetales</taxon>
        <taxon>Treponemataceae</taxon>
        <taxon>Treponema</taxon>
    </lineage>
</organism>
<dbReference type="Gene3D" id="6.10.340.10">
    <property type="match status" value="1"/>
</dbReference>
<feature type="transmembrane region" description="Helical" evidence="10">
    <location>
        <begin position="297"/>
        <end position="320"/>
    </location>
</feature>
<evidence type="ECO:0000313" key="14">
    <source>
        <dbReference type="Proteomes" id="UP000464374"/>
    </source>
</evidence>
<dbReference type="Pfam" id="PF00015">
    <property type="entry name" value="MCPsignal"/>
    <property type="match status" value="1"/>
</dbReference>
<evidence type="ECO:0000256" key="2">
    <source>
        <dbReference type="ARBA" id="ARBA00022475"/>
    </source>
</evidence>
<evidence type="ECO:0000259" key="11">
    <source>
        <dbReference type="PROSITE" id="PS50111"/>
    </source>
</evidence>